<dbReference type="InterPro" id="IPR050336">
    <property type="entry name" value="Chromosome_partition/occlusion"/>
</dbReference>
<evidence type="ECO:0000256" key="2">
    <source>
        <dbReference type="SAM" id="MobiDB-lite"/>
    </source>
</evidence>
<dbReference type="GO" id="GO:0005694">
    <property type="term" value="C:chromosome"/>
    <property type="evidence" value="ECO:0007669"/>
    <property type="project" value="TreeGrafter"/>
</dbReference>
<evidence type="ECO:0000313" key="4">
    <source>
        <dbReference type="EMBL" id="TGG78410.1"/>
    </source>
</evidence>
<dbReference type="PANTHER" id="PTHR33375">
    <property type="entry name" value="CHROMOSOME-PARTITIONING PROTEIN PARB-RELATED"/>
    <property type="match status" value="1"/>
</dbReference>
<accession>A0A8H1QN30</accession>
<dbReference type="SUPFAM" id="SSF109709">
    <property type="entry name" value="KorB DNA-binding domain-like"/>
    <property type="match status" value="1"/>
</dbReference>
<dbReference type="RefSeq" id="WP_135567422.1">
    <property type="nucleotide sequence ID" value="NZ_CP103061.1"/>
</dbReference>
<dbReference type="SUPFAM" id="SSF110849">
    <property type="entry name" value="ParB/Sulfiredoxin"/>
    <property type="match status" value="1"/>
</dbReference>
<evidence type="ECO:0000259" key="3">
    <source>
        <dbReference type="SMART" id="SM00470"/>
    </source>
</evidence>
<feature type="compositionally biased region" description="Low complexity" evidence="2">
    <location>
        <begin position="225"/>
        <end position="236"/>
    </location>
</feature>
<dbReference type="InterPro" id="IPR036086">
    <property type="entry name" value="ParB/Sulfiredoxin_sf"/>
</dbReference>
<organism evidence="4 5">
    <name type="scientific">Streptomyces albus</name>
    <dbReference type="NCBI Taxonomy" id="1888"/>
    <lineage>
        <taxon>Bacteria</taxon>
        <taxon>Bacillati</taxon>
        <taxon>Actinomycetota</taxon>
        <taxon>Actinomycetes</taxon>
        <taxon>Kitasatosporales</taxon>
        <taxon>Streptomycetaceae</taxon>
        <taxon>Streptomyces</taxon>
    </lineage>
</organism>
<feature type="region of interest" description="Disordered" evidence="2">
    <location>
        <begin position="214"/>
        <end position="296"/>
    </location>
</feature>
<feature type="compositionally biased region" description="Basic and acidic residues" evidence="2">
    <location>
        <begin position="214"/>
        <end position="223"/>
    </location>
</feature>
<dbReference type="EMBL" id="RCIY01000087">
    <property type="protein sequence ID" value="TGG78410.1"/>
    <property type="molecule type" value="Genomic_DNA"/>
</dbReference>
<evidence type="ECO:0000313" key="5">
    <source>
        <dbReference type="Proteomes" id="UP000298111"/>
    </source>
</evidence>
<dbReference type="GO" id="GO:0007059">
    <property type="term" value="P:chromosome segregation"/>
    <property type="evidence" value="ECO:0007669"/>
    <property type="project" value="UniProtKB-KW"/>
</dbReference>
<evidence type="ECO:0000256" key="1">
    <source>
        <dbReference type="ARBA" id="ARBA00022829"/>
    </source>
</evidence>
<comment type="caution">
    <text evidence="4">The sequence shown here is derived from an EMBL/GenBank/DDBJ whole genome shotgun (WGS) entry which is preliminary data.</text>
</comment>
<dbReference type="GeneID" id="75186139"/>
<dbReference type="InterPro" id="IPR041468">
    <property type="entry name" value="HTH_ParB/Spo0J"/>
</dbReference>
<keyword evidence="1" id="KW-0159">Chromosome partition</keyword>
<protein>
    <submittedName>
        <fullName evidence="4">Peptide transporter</fullName>
    </submittedName>
</protein>
<feature type="domain" description="ParB-like N-terminal" evidence="3">
    <location>
        <begin position="21"/>
        <end position="124"/>
    </location>
</feature>
<name>A0A8H1QN30_9ACTN</name>
<dbReference type="Pfam" id="PF17762">
    <property type="entry name" value="HTH_ParB"/>
    <property type="match status" value="1"/>
</dbReference>
<dbReference type="SMART" id="SM00470">
    <property type="entry name" value="ParB"/>
    <property type="match status" value="1"/>
</dbReference>
<dbReference type="Proteomes" id="UP000298111">
    <property type="component" value="Unassembled WGS sequence"/>
</dbReference>
<gene>
    <name evidence="4" type="ORF">D8771_24670</name>
</gene>
<dbReference type="PANTHER" id="PTHR33375:SF1">
    <property type="entry name" value="CHROMOSOME-PARTITIONING PROTEIN PARB-RELATED"/>
    <property type="match status" value="1"/>
</dbReference>
<reference evidence="4 5" key="1">
    <citation type="submission" date="2018-10" db="EMBL/GenBank/DDBJ databases">
        <title>Isolation of pseudouridimycin from Streptomyces albus DSM 40763.</title>
        <authorList>
            <person name="Rosenqvist P."/>
            <person name="Metsae-Ketelae M."/>
            <person name="Virta P."/>
        </authorList>
    </citation>
    <scope>NUCLEOTIDE SEQUENCE [LARGE SCALE GENOMIC DNA]</scope>
    <source>
        <strain evidence="4 5">DSM 40763</strain>
    </source>
</reference>
<dbReference type="AlphaFoldDB" id="A0A8H1QN30"/>
<dbReference type="InterPro" id="IPR003115">
    <property type="entry name" value="ParB_N"/>
</dbReference>
<feature type="compositionally biased region" description="Polar residues" evidence="2">
    <location>
        <begin position="244"/>
        <end position="255"/>
    </location>
</feature>
<dbReference type="Gene3D" id="1.10.10.2830">
    <property type="match status" value="1"/>
</dbReference>
<sequence>MNLATLDDKPVAVAAPAEAAVGVPLALLVANPRNPREALGDLSDLQSIVKRQLQPCLVVSAKGYLALWPEDSEKVGDAQYVVVNGCRRLAAARKFGRTDLLVVHDESVASSRGELLGAAVDENIGRQDFDIIEEARAVDAVVAEYSSTREAAKARGWTHGWISQRRALLKLSPAMQAALRAGDLAVRDARRLARVPAEEQVAVWRAEQEAAERRKKEEAERRKLAAQQPAPAPASEPEADSVVTAVTTSADGSDPSTGGEGSSSVVTAVTTEEEGRGVPAPRQDAPLASGGEAGAAVAQEGRAFDRSGLPWADPEAFHALLLREMRLENRVELTKLLIASNTAAREAASSS</sequence>
<proteinExistence type="predicted"/>
<dbReference type="GO" id="GO:0045881">
    <property type="term" value="P:positive regulation of sporulation resulting in formation of a cellular spore"/>
    <property type="evidence" value="ECO:0007669"/>
    <property type="project" value="TreeGrafter"/>
</dbReference>